<evidence type="ECO:0008006" key="3">
    <source>
        <dbReference type="Google" id="ProtNLM"/>
    </source>
</evidence>
<sequence length="167" mass="18716">MTEKNKTTQNMRAFFRSPWLMKIISIALPVLSVLWIASALWTPLQSRETGVRSDDMPDCDIQHTACTRSLPGSSVTLDIHPKPVRAMRDLVFTLTITGNPPRENPFIDLNMPDMDMGFNRVYMTPVAPGLYEGRGVIVRCPSGIPVWRATAVLPGLGETEYCFDVIY</sequence>
<evidence type="ECO:0000313" key="1">
    <source>
        <dbReference type="EMBL" id="GBC59744.1"/>
    </source>
</evidence>
<name>A0A401FS07_9BACT</name>
<keyword evidence="2" id="KW-1185">Reference proteome</keyword>
<dbReference type="Proteomes" id="UP000288096">
    <property type="component" value="Unassembled WGS sequence"/>
</dbReference>
<reference evidence="2" key="1">
    <citation type="submission" date="2017-11" db="EMBL/GenBank/DDBJ databases">
        <authorList>
            <person name="Watanabe M."/>
            <person name="Kojima H."/>
        </authorList>
    </citation>
    <scope>NUCLEOTIDE SEQUENCE [LARGE SCALE GENOMIC DNA]</scope>
    <source>
        <strain evidence="2">Tokyo 01</strain>
    </source>
</reference>
<dbReference type="RefSeq" id="WP_124327232.1">
    <property type="nucleotide sequence ID" value="NZ_BEXT01000001.1"/>
</dbReference>
<proteinExistence type="predicted"/>
<dbReference type="EMBL" id="BEXT01000001">
    <property type="protein sequence ID" value="GBC59744.1"/>
    <property type="molecule type" value="Genomic_DNA"/>
</dbReference>
<accession>A0A401FS07</accession>
<dbReference type="OrthoDB" id="9134483at2"/>
<evidence type="ECO:0000313" key="2">
    <source>
        <dbReference type="Proteomes" id="UP000288096"/>
    </source>
</evidence>
<protein>
    <recommendedName>
        <fullName evidence="3">YtkA-like domain-containing protein</fullName>
    </recommendedName>
</protein>
<dbReference type="AlphaFoldDB" id="A0A401FS07"/>
<organism evidence="1 2">
    <name type="scientific">Desulfonema ishimotonii</name>
    <dbReference type="NCBI Taxonomy" id="45657"/>
    <lineage>
        <taxon>Bacteria</taxon>
        <taxon>Pseudomonadati</taxon>
        <taxon>Thermodesulfobacteriota</taxon>
        <taxon>Desulfobacteria</taxon>
        <taxon>Desulfobacterales</taxon>
        <taxon>Desulfococcaceae</taxon>
        <taxon>Desulfonema</taxon>
    </lineage>
</organism>
<comment type="caution">
    <text evidence="1">The sequence shown here is derived from an EMBL/GenBank/DDBJ whole genome shotgun (WGS) entry which is preliminary data.</text>
</comment>
<reference evidence="2" key="2">
    <citation type="submission" date="2019-01" db="EMBL/GenBank/DDBJ databases">
        <title>Genome sequence of Desulfonema ishimotonii strain Tokyo 01.</title>
        <authorList>
            <person name="Fukui M."/>
        </authorList>
    </citation>
    <scope>NUCLEOTIDE SEQUENCE [LARGE SCALE GENOMIC DNA]</scope>
    <source>
        <strain evidence="2">Tokyo 01</strain>
    </source>
</reference>
<gene>
    <name evidence="1" type="ORF">DENIS_0685</name>
</gene>